<protein>
    <recommendedName>
        <fullName evidence="10">Anti-silencing function protein 1</fullName>
    </recommendedName>
</protein>
<keyword evidence="6" id="KW-0539">Nucleus</keyword>
<dbReference type="Gene3D" id="2.60.40.1490">
    <property type="entry name" value="Histone chaperone ASF1-like"/>
    <property type="match status" value="1"/>
</dbReference>
<feature type="compositionally biased region" description="Polar residues" evidence="7">
    <location>
        <begin position="227"/>
        <end position="241"/>
    </location>
</feature>
<dbReference type="InterPro" id="IPR006818">
    <property type="entry name" value="ASF1-like"/>
</dbReference>
<evidence type="ECO:0000256" key="6">
    <source>
        <dbReference type="ARBA" id="ARBA00023242"/>
    </source>
</evidence>
<keyword evidence="4" id="KW-0804">Transcription</keyword>
<dbReference type="GO" id="GO:0008361">
    <property type="term" value="P:regulation of cell size"/>
    <property type="evidence" value="ECO:0007669"/>
    <property type="project" value="UniProtKB-ARBA"/>
</dbReference>
<keyword evidence="5" id="KW-0143">Chaperone</keyword>
<organism evidence="8 9">
    <name type="scientific">Ceratodon purpureus</name>
    <name type="common">Fire moss</name>
    <name type="synonym">Dicranum purpureum</name>
    <dbReference type="NCBI Taxonomy" id="3225"/>
    <lineage>
        <taxon>Eukaryota</taxon>
        <taxon>Viridiplantae</taxon>
        <taxon>Streptophyta</taxon>
        <taxon>Embryophyta</taxon>
        <taxon>Bryophyta</taxon>
        <taxon>Bryophytina</taxon>
        <taxon>Bryopsida</taxon>
        <taxon>Dicranidae</taxon>
        <taxon>Pseudoditrichales</taxon>
        <taxon>Ditrichaceae</taxon>
        <taxon>Ceratodon</taxon>
    </lineage>
</organism>
<evidence type="ECO:0000256" key="1">
    <source>
        <dbReference type="ARBA" id="ARBA00004123"/>
    </source>
</evidence>
<comment type="caution">
    <text evidence="8">The sequence shown here is derived from an EMBL/GenBank/DDBJ whole genome shotgun (WGS) entry which is preliminary data.</text>
</comment>
<dbReference type="OrthoDB" id="29755at2759"/>
<dbReference type="GO" id="GO:0005634">
    <property type="term" value="C:nucleus"/>
    <property type="evidence" value="ECO:0007669"/>
    <property type="project" value="UniProtKB-SubCell"/>
</dbReference>
<comment type="subcellular location">
    <subcellularLocation>
        <location evidence="1">Nucleus</location>
    </subcellularLocation>
</comment>
<evidence type="ECO:0000256" key="2">
    <source>
        <dbReference type="ARBA" id="ARBA00006051"/>
    </source>
</evidence>
<feature type="region of interest" description="Disordered" evidence="7">
    <location>
        <begin position="176"/>
        <end position="241"/>
    </location>
</feature>
<reference evidence="8" key="1">
    <citation type="submission" date="2020-06" db="EMBL/GenBank/DDBJ databases">
        <title>WGS assembly of Ceratodon purpureus strain R40.</title>
        <authorList>
            <person name="Carey S.B."/>
            <person name="Jenkins J."/>
            <person name="Shu S."/>
            <person name="Lovell J.T."/>
            <person name="Sreedasyam A."/>
            <person name="Maumus F."/>
            <person name="Tiley G.P."/>
            <person name="Fernandez-Pozo N."/>
            <person name="Barry K."/>
            <person name="Chen C."/>
            <person name="Wang M."/>
            <person name="Lipzen A."/>
            <person name="Daum C."/>
            <person name="Saski C.A."/>
            <person name="Payton A.C."/>
            <person name="Mcbreen J.C."/>
            <person name="Conrad R.E."/>
            <person name="Kollar L.M."/>
            <person name="Olsson S."/>
            <person name="Huttunen S."/>
            <person name="Landis J.B."/>
            <person name="Wickett N.J."/>
            <person name="Johnson M.G."/>
            <person name="Rensing S.A."/>
            <person name="Grimwood J."/>
            <person name="Schmutz J."/>
            <person name="Mcdaniel S.F."/>
        </authorList>
    </citation>
    <scope>NUCLEOTIDE SEQUENCE</scope>
    <source>
        <strain evidence="8">R40</strain>
    </source>
</reference>
<evidence type="ECO:0000313" key="8">
    <source>
        <dbReference type="EMBL" id="KAG0581783.1"/>
    </source>
</evidence>
<dbReference type="EMBL" id="CM026423">
    <property type="protein sequence ID" value="KAG0581783.1"/>
    <property type="molecule type" value="Genomic_DNA"/>
</dbReference>
<dbReference type="SUPFAM" id="SSF101546">
    <property type="entry name" value="ASF1-like"/>
    <property type="match status" value="1"/>
</dbReference>
<accession>A0A8T0IH49</accession>
<evidence type="ECO:0000256" key="3">
    <source>
        <dbReference type="ARBA" id="ARBA00023015"/>
    </source>
</evidence>
<keyword evidence="9" id="KW-1185">Reference proteome</keyword>
<evidence type="ECO:0000256" key="7">
    <source>
        <dbReference type="SAM" id="MobiDB-lite"/>
    </source>
</evidence>
<dbReference type="GO" id="GO:0000785">
    <property type="term" value="C:chromatin"/>
    <property type="evidence" value="ECO:0007669"/>
    <property type="project" value="TreeGrafter"/>
</dbReference>
<dbReference type="GO" id="GO:0000724">
    <property type="term" value="P:double-strand break repair via homologous recombination"/>
    <property type="evidence" value="ECO:0007669"/>
    <property type="project" value="UniProtKB-ARBA"/>
</dbReference>
<evidence type="ECO:0000256" key="5">
    <source>
        <dbReference type="ARBA" id="ARBA00023186"/>
    </source>
</evidence>
<dbReference type="GO" id="GO:0006335">
    <property type="term" value="P:DNA replication-dependent chromatin assembly"/>
    <property type="evidence" value="ECO:0007669"/>
    <property type="project" value="TreeGrafter"/>
</dbReference>
<evidence type="ECO:0000256" key="4">
    <source>
        <dbReference type="ARBA" id="ARBA00023163"/>
    </source>
</evidence>
<comment type="similarity">
    <text evidence="2">Belongs to the ASF1 family.</text>
</comment>
<evidence type="ECO:0008006" key="10">
    <source>
        <dbReference type="Google" id="ProtNLM"/>
    </source>
</evidence>
<dbReference type="PANTHER" id="PTHR12040:SF0">
    <property type="entry name" value="HISTONE CHAPERONE ASF1"/>
    <property type="match status" value="1"/>
</dbReference>
<proteinExistence type="inferred from homology"/>
<dbReference type="Pfam" id="PF04729">
    <property type="entry name" value="ASF1_hist_chap"/>
    <property type="match status" value="1"/>
</dbReference>
<sequence length="275" mass="30453">MSAVNVTNVTVLDNPSMFMNPFQFEISYECLVALNDDLEWKLIYVGSAEDEKYDQVLESVLVGPVNVGNYRFVFQADPPELSKIPEEDIIGVTVLLLTCSYQGQEFIRVGYYVSNDYVEEALREEPPTKVLIEKVQRNILADKPRVTKFPIVFNSGAPAMDHLDAQKIPDAYAYPPSDLAMQTHEGGASSSLSPDSMHADEDPTEETCIPSSPPADLMHTDEEASESNRPTSSATDLMTTNDTEPADIQAFDSMQHGDTVRRGNLHTPQALQEVC</sequence>
<gene>
    <name evidence="8" type="ORF">KC19_3G008900</name>
</gene>
<dbReference type="InterPro" id="IPR036747">
    <property type="entry name" value="ASF1-like_sf"/>
</dbReference>
<dbReference type="GO" id="GO:0042393">
    <property type="term" value="F:histone binding"/>
    <property type="evidence" value="ECO:0007669"/>
    <property type="project" value="TreeGrafter"/>
</dbReference>
<dbReference type="GO" id="GO:0031567">
    <property type="term" value="P:mitotic cell size control checkpoint signaling"/>
    <property type="evidence" value="ECO:0007669"/>
    <property type="project" value="UniProtKB-ARBA"/>
</dbReference>
<dbReference type="PANTHER" id="PTHR12040">
    <property type="entry name" value="ANTI-SILENCING PROTEIN 1"/>
    <property type="match status" value="1"/>
</dbReference>
<dbReference type="FunFam" id="2.60.40.1490:FF:000001">
    <property type="entry name" value="Histone chaperone ASF1"/>
    <property type="match status" value="1"/>
</dbReference>
<name>A0A8T0IH49_CERPU</name>
<keyword evidence="3" id="KW-0805">Transcription regulation</keyword>
<dbReference type="GO" id="GO:0010091">
    <property type="term" value="P:trichome branching"/>
    <property type="evidence" value="ECO:0007669"/>
    <property type="project" value="UniProtKB-ARBA"/>
</dbReference>
<evidence type="ECO:0000313" key="9">
    <source>
        <dbReference type="Proteomes" id="UP000822688"/>
    </source>
</evidence>
<dbReference type="Proteomes" id="UP000822688">
    <property type="component" value="Chromosome 3"/>
</dbReference>
<dbReference type="AlphaFoldDB" id="A0A8T0IH49"/>